<gene>
    <name evidence="2" type="ORF">PBRASI_LOCUS9973</name>
</gene>
<evidence type="ECO:0000256" key="1">
    <source>
        <dbReference type="SAM" id="MobiDB-lite"/>
    </source>
</evidence>
<comment type="caution">
    <text evidence="2">The sequence shown here is derived from an EMBL/GenBank/DDBJ whole genome shotgun (WGS) entry which is preliminary data.</text>
</comment>
<evidence type="ECO:0000313" key="2">
    <source>
        <dbReference type="EMBL" id="CAG8644875.1"/>
    </source>
</evidence>
<feature type="compositionally biased region" description="Basic residues" evidence="1">
    <location>
        <begin position="40"/>
        <end position="49"/>
    </location>
</feature>
<sequence length="77" mass="8589">IRNKRAEVEKRSRQLQVADEAASAELENPYLKNGSTPPPRGKKPIKPKRPSNSVKTIPQIGQVDLHCMSTEKEALLN</sequence>
<dbReference type="AlphaFoldDB" id="A0A9N9DL55"/>
<reference evidence="2" key="1">
    <citation type="submission" date="2021-06" db="EMBL/GenBank/DDBJ databases">
        <authorList>
            <person name="Kallberg Y."/>
            <person name="Tangrot J."/>
            <person name="Rosling A."/>
        </authorList>
    </citation>
    <scope>NUCLEOTIDE SEQUENCE</scope>
    <source>
        <strain evidence="2">BR232B</strain>
    </source>
</reference>
<protein>
    <submittedName>
        <fullName evidence="2">22_t:CDS:1</fullName>
    </submittedName>
</protein>
<keyword evidence="3" id="KW-1185">Reference proteome</keyword>
<feature type="region of interest" description="Disordered" evidence="1">
    <location>
        <begin position="1"/>
        <end position="65"/>
    </location>
</feature>
<feature type="compositionally biased region" description="Basic and acidic residues" evidence="1">
    <location>
        <begin position="1"/>
        <end position="12"/>
    </location>
</feature>
<accession>A0A9N9DL55</accession>
<organism evidence="2 3">
    <name type="scientific">Paraglomus brasilianum</name>
    <dbReference type="NCBI Taxonomy" id="144538"/>
    <lineage>
        <taxon>Eukaryota</taxon>
        <taxon>Fungi</taxon>
        <taxon>Fungi incertae sedis</taxon>
        <taxon>Mucoromycota</taxon>
        <taxon>Glomeromycotina</taxon>
        <taxon>Glomeromycetes</taxon>
        <taxon>Paraglomerales</taxon>
        <taxon>Paraglomeraceae</taxon>
        <taxon>Paraglomus</taxon>
    </lineage>
</organism>
<proteinExistence type="predicted"/>
<name>A0A9N9DL55_9GLOM</name>
<dbReference type="EMBL" id="CAJVPI010002527">
    <property type="protein sequence ID" value="CAG8644875.1"/>
    <property type="molecule type" value="Genomic_DNA"/>
</dbReference>
<evidence type="ECO:0000313" key="3">
    <source>
        <dbReference type="Proteomes" id="UP000789739"/>
    </source>
</evidence>
<dbReference type="Proteomes" id="UP000789739">
    <property type="component" value="Unassembled WGS sequence"/>
</dbReference>
<feature type="non-terminal residue" evidence="2">
    <location>
        <position position="1"/>
    </location>
</feature>